<feature type="domain" description="Pyridoxamine kinase/Phosphomethylpyrimidine kinase" evidence="6">
    <location>
        <begin position="73"/>
        <end position="263"/>
    </location>
</feature>
<gene>
    <name evidence="7" type="primary">pdxY</name>
    <name evidence="7" type="ORF">FHP25_33280</name>
</gene>
<dbReference type="RefSeq" id="WP_147851321.1">
    <property type="nucleotide sequence ID" value="NZ_VDUZ01000054.1"/>
</dbReference>
<keyword evidence="4 7" id="KW-0418">Kinase</keyword>
<dbReference type="PANTHER" id="PTHR10534">
    <property type="entry name" value="PYRIDOXAL KINASE"/>
    <property type="match status" value="1"/>
</dbReference>
<dbReference type="Pfam" id="PF08543">
    <property type="entry name" value="Phos_pyr_kin"/>
    <property type="match status" value="1"/>
</dbReference>
<organism evidence="7 8">
    <name type="scientific">Vineibacter terrae</name>
    <dbReference type="NCBI Taxonomy" id="2586908"/>
    <lineage>
        <taxon>Bacteria</taxon>
        <taxon>Pseudomonadati</taxon>
        <taxon>Pseudomonadota</taxon>
        <taxon>Alphaproteobacteria</taxon>
        <taxon>Hyphomicrobiales</taxon>
        <taxon>Vineibacter</taxon>
    </lineage>
</organism>
<dbReference type="CDD" id="cd01173">
    <property type="entry name" value="pyridoxal_pyridoxamine_kinase"/>
    <property type="match status" value="1"/>
</dbReference>
<sequence>MRILSIQSHVAYGYVGNRAATFPLQRLGHDVWAVNTVEFSNHTGYGEWKGRVAAPDQVRDVIDGIRARGVLSRCDAVLSGYLGDAALGEVVLDAVAAVRNANPAAVWCCDPVMGDIGRGIFVRPGIPEFFRQRAVPLADMVTPNHFELELLTGRTVGTLDAAHAAARTLLAPNAHAVGPRMVLITSLHHDGTADGTVEMMAVTAAGAWRVVTPLLGFPVAPNGTGDAVAALFLAQWFKTRDVAAALSYAASAIFAILEATARANERELQLIAAQDALVAPPRPFAAMRL</sequence>
<evidence type="ECO:0000256" key="4">
    <source>
        <dbReference type="ARBA" id="ARBA00022777"/>
    </source>
</evidence>
<evidence type="ECO:0000256" key="3">
    <source>
        <dbReference type="ARBA" id="ARBA00022741"/>
    </source>
</evidence>
<evidence type="ECO:0000256" key="1">
    <source>
        <dbReference type="ARBA" id="ARBA00012104"/>
    </source>
</evidence>
<name>A0A5C8PB20_9HYPH</name>
<accession>A0A5C8PB20</accession>
<dbReference type="GO" id="GO:0008478">
    <property type="term" value="F:pyridoxal kinase activity"/>
    <property type="evidence" value="ECO:0007669"/>
    <property type="project" value="UniProtKB-EC"/>
</dbReference>
<dbReference type="Gene3D" id="3.40.1190.20">
    <property type="match status" value="1"/>
</dbReference>
<dbReference type="Proteomes" id="UP000321638">
    <property type="component" value="Unassembled WGS sequence"/>
</dbReference>
<dbReference type="AlphaFoldDB" id="A0A5C8PB20"/>
<proteinExistence type="predicted"/>
<comment type="caution">
    <text evidence="7">The sequence shown here is derived from an EMBL/GenBank/DDBJ whole genome shotgun (WGS) entry which is preliminary data.</text>
</comment>
<dbReference type="EC" id="2.7.1.35" evidence="1"/>
<reference evidence="7 8" key="1">
    <citation type="submission" date="2019-06" db="EMBL/GenBank/DDBJ databases">
        <title>New taxonomy in bacterial strain CC-CFT640, isolated from vineyard.</title>
        <authorList>
            <person name="Lin S.-Y."/>
            <person name="Tsai C.-F."/>
            <person name="Young C.-C."/>
        </authorList>
    </citation>
    <scope>NUCLEOTIDE SEQUENCE [LARGE SCALE GENOMIC DNA]</scope>
    <source>
        <strain evidence="7 8">CC-CFT640</strain>
    </source>
</reference>
<dbReference type="GO" id="GO:0005524">
    <property type="term" value="F:ATP binding"/>
    <property type="evidence" value="ECO:0007669"/>
    <property type="project" value="UniProtKB-KW"/>
</dbReference>
<keyword evidence="5" id="KW-0067">ATP-binding</keyword>
<dbReference type="InterPro" id="IPR029056">
    <property type="entry name" value="Ribokinase-like"/>
</dbReference>
<dbReference type="EMBL" id="VDUZ01000054">
    <property type="protein sequence ID" value="TXL70754.1"/>
    <property type="molecule type" value="Genomic_DNA"/>
</dbReference>
<evidence type="ECO:0000256" key="5">
    <source>
        <dbReference type="ARBA" id="ARBA00022840"/>
    </source>
</evidence>
<keyword evidence="3" id="KW-0547">Nucleotide-binding</keyword>
<dbReference type="OrthoDB" id="9800808at2"/>
<dbReference type="NCBIfam" id="NF004398">
    <property type="entry name" value="PRK05756.1"/>
    <property type="match status" value="1"/>
</dbReference>
<evidence type="ECO:0000259" key="6">
    <source>
        <dbReference type="Pfam" id="PF08543"/>
    </source>
</evidence>
<dbReference type="InterPro" id="IPR004625">
    <property type="entry name" value="PyrdxlKinase"/>
</dbReference>
<dbReference type="PANTHER" id="PTHR10534:SF2">
    <property type="entry name" value="PYRIDOXAL KINASE"/>
    <property type="match status" value="1"/>
</dbReference>
<dbReference type="GO" id="GO:0005829">
    <property type="term" value="C:cytosol"/>
    <property type="evidence" value="ECO:0007669"/>
    <property type="project" value="TreeGrafter"/>
</dbReference>
<dbReference type="SUPFAM" id="SSF53613">
    <property type="entry name" value="Ribokinase-like"/>
    <property type="match status" value="1"/>
</dbReference>
<evidence type="ECO:0000256" key="2">
    <source>
        <dbReference type="ARBA" id="ARBA00022679"/>
    </source>
</evidence>
<protein>
    <recommendedName>
        <fullName evidence="1">pyridoxal kinase</fullName>
        <ecNumber evidence="1">2.7.1.35</ecNumber>
    </recommendedName>
</protein>
<dbReference type="GO" id="GO:0009443">
    <property type="term" value="P:pyridoxal 5'-phosphate salvage"/>
    <property type="evidence" value="ECO:0007669"/>
    <property type="project" value="InterPro"/>
</dbReference>
<keyword evidence="8" id="KW-1185">Reference proteome</keyword>
<keyword evidence="2 7" id="KW-0808">Transferase</keyword>
<dbReference type="NCBIfam" id="TIGR00687">
    <property type="entry name" value="pyridox_kin"/>
    <property type="match status" value="1"/>
</dbReference>
<evidence type="ECO:0000313" key="8">
    <source>
        <dbReference type="Proteomes" id="UP000321638"/>
    </source>
</evidence>
<dbReference type="InterPro" id="IPR013749">
    <property type="entry name" value="PM/HMP-P_kinase-1"/>
</dbReference>
<evidence type="ECO:0000313" key="7">
    <source>
        <dbReference type="EMBL" id="TXL70754.1"/>
    </source>
</evidence>